<evidence type="ECO:0000313" key="3">
    <source>
        <dbReference type="Proteomes" id="UP001289374"/>
    </source>
</evidence>
<accession>A0AAE1VZF6</accession>
<comment type="caution">
    <text evidence="2">The sequence shown here is derived from an EMBL/GenBank/DDBJ whole genome shotgun (WGS) entry which is preliminary data.</text>
</comment>
<gene>
    <name evidence="2" type="ORF">Sango_3003900</name>
</gene>
<keyword evidence="1" id="KW-0812">Transmembrane</keyword>
<keyword evidence="3" id="KW-1185">Reference proteome</keyword>
<keyword evidence="1" id="KW-1133">Transmembrane helix</keyword>
<dbReference type="InterPro" id="IPR053258">
    <property type="entry name" value="Ca-permeable_cation_channel"/>
</dbReference>
<feature type="transmembrane region" description="Helical" evidence="1">
    <location>
        <begin position="58"/>
        <end position="76"/>
    </location>
</feature>
<reference evidence="2" key="1">
    <citation type="submission" date="2020-06" db="EMBL/GenBank/DDBJ databases">
        <authorList>
            <person name="Li T."/>
            <person name="Hu X."/>
            <person name="Zhang T."/>
            <person name="Song X."/>
            <person name="Zhang H."/>
            <person name="Dai N."/>
            <person name="Sheng W."/>
            <person name="Hou X."/>
            <person name="Wei L."/>
        </authorList>
    </citation>
    <scope>NUCLEOTIDE SEQUENCE</scope>
    <source>
        <strain evidence="2">K16</strain>
        <tissue evidence="2">Leaf</tissue>
    </source>
</reference>
<feature type="transmembrane region" description="Helical" evidence="1">
    <location>
        <begin position="88"/>
        <end position="107"/>
    </location>
</feature>
<dbReference type="AlphaFoldDB" id="A0AAE1VZF6"/>
<dbReference type="Proteomes" id="UP001289374">
    <property type="component" value="Unassembled WGS sequence"/>
</dbReference>
<dbReference type="EMBL" id="JACGWL010000962">
    <property type="protein sequence ID" value="KAK4381070.1"/>
    <property type="molecule type" value="Genomic_DNA"/>
</dbReference>
<keyword evidence="1" id="KW-0472">Membrane</keyword>
<name>A0AAE1VZF6_9LAMI</name>
<dbReference type="PANTHER" id="PTHR34115">
    <property type="entry name" value="PROTEIN, PUTATIVE-RELATED"/>
    <property type="match status" value="1"/>
</dbReference>
<sequence length="213" mass="23991">MASNGFTRFHAQFNDAQFTATLDVFLAFRTDSFPGTYAVVSTRVSHLVGLFRYRYTDVFHQGVSFIIPVLLAFLQLKCQGNQETPFATHPKTMAVAVSASVLFYLAYSAQFRPCARRFSPACVGVLRHCMVWFGNLSAASMASVFFADSVRPLLYVLFLLLPAGELLYWLYLKLSVEGSEEFEVDIGRIPRFLNNLSRITAGASLDRRYILPR</sequence>
<dbReference type="PANTHER" id="PTHR34115:SF5">
    <property type="entry name" value="PROTEIN, PUTATIVE-RELATED"/>
    <property type="match status" value="1"/>
</dbReference>
<protein>
    <submittedName>
        <fullName evidence="2">Uncharacterized protein</fullName>
    </submittedName>
</protein>
<evidence type="ECO:0000256" key="1">
    <source>
        <dbReference type="SAM" id="Phobius"/>
    </source>
</evidence>
<feature type="transmembrane region" description="Helical" evidence="1">
    <location>
        <begin position="153"/>
        <end position="172"/>
    </location>
</feature>
<organism evidence="2 3">
    <name type="scientific">Sesamum angolense</name>
    <dbReference type="NCBI Taxonomy" id="2727404"/>
    <lineage>
        <taxon>Eukaryota</taxon>
        <taxon>Viridiplantae</taxon>
        <taxon>Streptophyta</taxon>
        <taxon>Embryophyta</taxon>
        <taxon>Tracheophyta</taxon>
        <taxon>Spermatophyta</taxon>
        <taxon>Magnoliopsida</taxon>
        <taxon>eudicotyledons</taxon>
        <taxon>Gunneridae</taxon>
        <taxon>Pentapetalae</taxon>
        <taxon>asterids</taxon>
        <taxon>lamiids</taxon>
        <taxon>Lamiales</taxon>
        <taxon>Pedaliaceae</taxon>
        <taxon>Sesamum</taxon>
    </lineage>
</organism>
<evidence type="ECO:0000313" key="2">
    <source>
        <dbReference type="EMBL" id="KAK4381070.1"/>
    </source>
</evidence>
<reference evidence="2" key="2">
    <citation type="journal article" date="2024" name="Plant">
        <title>Genomic evolution and insights into agronomic trait innovations of Sesamum species.</title>
        <authorList>
            <person name="Miao H."/>
            <person name="Wang L."/>
            <person name="Qu L."/>
            <person name="Liu H."/>
            <person name="Sun Y."/>
            <person name="Le M."/>
            <person name="Wang Q."/>
            <person name="Wei S."/>
            <person name="Zheng Y."/>
            <person name="Lin W."/>
            <person name="Duan Y."/>
            <person name="Cao H."/>
            <person name="Xiong S."/>
            <person name="Wang X."/>
            <person name="Wei L."/>
            <person name="Li C."/>
            <person name="Ma Q."/>
            <person name="Ju M."/>
            <person name="Zhao R."/>
            <person name="Li G."/>
            <person name="Mu C."/>
            <person name="Tian Q."/>
            <person name="Mei H."/>
            <person name="Zhang T."/>
            <person name="Gao T."/>
            <person name="Zhang H."/>
        </authorList>
    </citation>
    <scope>NUCLEOTIDE SEQUENCE</scope>
    <source>
        <strain evidence="2">K16</strain>
    </source>
</reference>
<proteinExistence type="predicted"/>
<feature type="transmembrane region" description="Helical" evidence="1">
    <location>
        <begin position="128"/>
        <end position="147"/>
    </location>
</feature>